<keyword evidence="5" id="KW-0547">Nucleotide-binding</keyword>
<evidence type="ECO:0000256" key="5">
    <source>
        <dbReference type="ARBA" id="ARBA00022741"/>
    </source>
</evidence>
<keyword evidence="6 10" id="KW-0067">ATP-binding</keyword>
<evidence type="ECO:0000313" key="10">
    <source>
        <dbReference type="EMBL" id="TCT21106.1"/>
    </source>
</evidence>
<evidence type="ECO:0000256" key="4">
    <source>
        <dbReference type="ARBA" id="ARBA00022475"/>
    </source>
</evidence>
<comment type="subcellular location">
    <subcellularLocation>
        <location evidence="1">Cell membrane</location>
        <topology evidence="1">Peripheral membrane protein</topology>
    </subcellularLocation>
</comment>
<dbReference type="NCBIfam" id="NF010167">
    <property type="entry name" value="PRK13648.1"/>
    <property type="match status" value="1"/>
</dbReference>
<proteinExistence type="inferred from homology"/>
<dbReference type="InterPro" id="IPR003593">
    <property type="entry name" value="AAA+_ATPase"/>
</dbReference>
<evidence type="ECO:0000259" key="9">
    <source>
        <dbReference type="PROSITE" id="PS50893"/>
    </source>
</evidence>
<dbReference type="InterPro" id="IPR030947">
    <property type="entry name" value="EcfA_1"/>
</dbReference>
<evidence type="ECO:0000256" key="2">
    <source>
        <dbReference type="ARBA" id="ARBA00005417"/>
    </source>
</evidence>
<keyword evidence="3" id="KW-0813">Transport</keyword>
<dbReference type="InterPro" id="IPR050095">
    <property type="entry name" value="ECF_ABC_transporter_ATP-bd"/>
</dbReference>
<dbReference type="GO" id="GO:0016887">
    <property type="term" value="F:ATP hydrolysis activity"/>
    <property type="evidence" value="ECO:0007669"/>
    <property type="project" value="InterPro"/>
</dbReference>
<dbReference type="PROSITE" id="PS50893">
    <property type="entry name" value="ABC_TRANSPORTER_2"/>
    <property type="match status" value="1"/>
</dbReference>
<dbReference type="SMART" id="SM00382">
    <property type="entry name" value="AAA"/>
    <property type="match status" value="1"/>
</dbReference>
<evidence type="ECO:0000256" key="1">
    <source>
        <dbReference type="ARBA" id="ARBA00004202"/>
    </source>
</evidence>
<sequence>MRELEQSFIQFDEVSFWYNHDEPWALKELSLTIKKNEFVAVIGHNGSGKSTIAKLMNGLLFPQKGEIFVDGLRLSEETVWDIRKKVGMVFQNPDNQFVGTTVEDDVAFGLENHGIPRKEMIERIEQSLKAVGMLDYRKHEPHRLSGGQKQRVAIAGVLAVAPDLIILDEATAMLDPKGRTEIMKTVQRIRKEKKVSILMITHDLHEVTFADRVIVMNRGQKLIEGTPKEVFQQHETLWEIGLDIPFVAKIAAELKQRGIPLNKQPLNNKELLEELWRLHSNM</sequence>
<dbReference type="GO" id="GO:0005524">
    <property type="term" value="F:ATP binding"/>
    <property type="evidence" value="ECO:0007669"/>
    <property type="project" value="UniProtKB-KW"/>
</dbReference>
<organism evidence="10 11">
    <name type="scientific">Melghiribacillus thermohalophilus</name>
    <dbReference type="NCBI Taxonomy" id="1324956"/>
    <lineage>
        <taxon>Bacteria</taxon>
        <taxon>Bacillati</taxon>
        <taxon>Bacillota</taxon>
        <taxon>Bacilli</taxon>
        <taxon>Bacillales</taxon>
        <taxon>Bacillaceae</taxon>
        <taxon>Melghiribacillus</taxon>
    </lineage>
</organism>
<dbReference type="FunFam" id="3.40.50.300:FF:000224">
    <property type="entry name" value="Energy-coupling factor transporter ATP-binding protein EcfA"/>
    <property type="match status" value="1"/>
</dbReference>
<evidence type="ECO:0000256" key="7">
    <source>
        <dbReference type="ARBA" id="ARBA00022967"/>
    </source>
</evidence>
<keyword evidence="4" id="KW-1003">Cell membrane</keyword>
<evidence type="ECO:0000313" key="11">
    <source>
        <dbReference type="Proteomes" id="UP000294650"/>
    </source>
</evidence>
<dbReference type="PANTHER" id="PTHR43553">
    <property type="entry name" value="HEAVY METAL TRANSPORTER"/>
    <property type="match status" value="1"/>
</dbReference>
<dbReference type="GO" id="GO:0042626">
    <property type="term" value="F:ATPase-coupled transmembrane transporter activity"/>
    <property type="evidence" value="ECO:0007669"/>
    <property type="project" value="TreeGrafter"/>
</dbReference>
<evidence type="ECO:0000256" key="8">
    <source>
        <dbReference type="ARBA" id="ARBA00023136"/>
    </source>
</evidence>
<evidence type="ECO:0000256" key="3">
    <source>
        <dbReference type="ARBA" id="ARBA00022448"/>
    </source>
</evidence>
<dbReference type="NCBIfam" id="NF010156">
    <property type="entry name" value="PRK13635.1"/>
    <property type="match status" value="1"/>
</dbReference>
<dbReference type="PANTHER" id="PTHR43553:SF24">
    <property type="entry name" value="ENERGY-COUPLING FACTOR TRANSPORTER ATP-BINDING PROTEIN ECFA1"/>
    <property type="match status" value="1"/>
</dbReference>
<feature type="domain" description="ABC transporter" evidence="9">
    <location>
        <begin position="9"/>
        <end position="243"/>
    </location>
</feature>
<dbReference type="Pfam" id="PF00005">
    <property type="entry name" value="ABC_tran"/>
    <property type="match status" value="1"/>
</dbReference>
<dbReference type="InterPro" id="IPR027417">
    <property type="entry name" value="P-loop_NTPase"/>
</dbReference>
<name>A0A4R3MZQ3_9BACI</name>
<dbReference type="Gene3D" id="3.40.50.300">
    <property type="entry name" value="P-loop containing nucleotide triphosphate hydrolases"/>
    <property type="match status" value="1"/>
</dbReference>
<dbReference type="Proteomes" id="UP000294650">
    <property type="component" value="Unassembled WGS sequence"/>
</dbReference>
<dbReference type="InterPro" id="IPR017871">
    <property type="entry name" value="ABC_transporter-like_CS"/>
</dbReference>
<keyword evidence="11" id="KW-1185">Reference proteome</keyword>
<dbReference type="GO" id="GO:0015087">
    <property type="term" value="F:cobalt ion transmembrane transporter activity"/>
    <property type="evidence" value="ECO:0007669"/>
    <property type="project" value="UniProtKB-ARBA"/>
</dbReference>
<evidence type="ECO:0000256" key="6">
    <source>
        <dbReference type="ARBA" id="ARBA00022840"/>
    </source>
</evidence>
<comment type="similarity">
    <text evidence="2">Belongs to the ABC transporter superfamily.</text>
</comment>
<keyword evidence="7" id="KW-1278">Translocase</keyword>
<dbReference type="InterPro" id="IPR003439">
    <property type="entry name" value="ABC_transporter-like_ATP-bd"/>
</dbReference>
<dbReference type="NCBIfam" id="TIGR04520">
    <property type="entry name" value="ECF_ATPase_1"/>
    <property type="match status" value="1"/>
</dbReference>
<dbReference type="SUPFAM" id="SSF52540">
    <property type="entry name" value="P-loop containing nucleoside triphosphate hydrolases"/>
    <property type="match status" value="1"/>
</dbReference>
<protein>
    <submittedName>
        <fullName evidence="10">Energy-coupling factor transport system ATP-binding protein</fullName>
    </submittedName>
</protein>
<comment type="caution">
    <text evidence="10">The sequence shown here is derived from an EMBL/GenBank/DDBJ whole genome shotgun (WGS) entry which is preliminary data.</text>
</comment>
<accession>A0A4R3MZQ3</accession>
<keyword evidence="8" id="KW-0472">Membrane</keyword>
<dbReference type="EMBL" id="SMAN01000011">
    <property type="protein sequence ID" value="TCT21106.1"/>
    <property type="molecule type" value="Genomic_DNA"/>
</dbReference>
<dbReference type="GO" id="GO:0043190">
    <property type="term" value="C:ATP-binding cassette (ABC) transporter complex"/>
    <property type="evidence" value="ECO:0007669"/>
    <property type="project" value="TreeGrafter"/>
</dbReference>
<dbReference type="CDD" id="cd03225">
    <property type="entry name" value="ABC_cobalt_CbiO_domain1"/>
    <property type="match status" value="1"/>
</dbReference>
<reference evidence="10 11" key="1">
    <citation type="submission" date="2019-03" db="EMBL/GenBank/DDBJ databases">
        <title>Genomic Encyclopedia of Type Strains, Phase IV (KMG-IV): sequencing the most valuable type-strain genomes for metagenomic binning, comparative biology and taxonomic classification.</title>
        <authorList>
            <person name="Goeker M."/>
        </authorList>
    </citation>
    <scope>NUCLEOTIDE SEQUENCE [LARGE SCALE GENOMIC DNA]</scope>
    <source>
        <strain evidence="10 11">DSM 25894</strain>
    </source>
</reference>
<dbReference type="InterPro" id="IPR015856">
    <property type="entry name" value="ABC_transpr_CbiO/EcfA_su"/>
</dbReference>
<dbReference type="AlphaFoldDB" id="A0A4R3MZQ3"/>
<gene>
    <name evidence="10" type="ORF">EDD68_11166</name>
</gene>
<dbReference type="PROSITE" id="PS00211">
    <property type="entry name" value="ABC_TRANSPORTER_1"/>
    <property type="match status" value="1"/>
</dbReference>